<sequence length="255" mass="29105">MLFLDLKESLSKETSKLRGQVGLYVKFLNSEQEYKHNENDQFWAASTIKVPIALAFLAFTKNNELKLTDRISIEESNYVKGSGILKLIDNGALLTYKDLLTLMLIVSDNTATNQILDIVDPENVEEFIKNVGLKNTTVRHKMMIKAGKGPNLTTPNDMGILLEKMYKNELFGSEQILKIMQEQLDRTRIPLYLPNNIDISYKNGSLEQAVHEIGLIRSKNPFIFCFYSDDQNDKRATSEVLSRCAKLCFDYSQEC</sequence>
<dbReference type="InterPro" id="IPR000871">
    <property type="entry name" value="Beta-lactam_class-A"/>
</dbReference>
<comment type="caution">
    <text evidence="2">The sequence shown here is derived from an EMBL/GenBank/DDBJ whole genome shotgun (WGS) entry which is preliminary data.</text>
</comment>
<dbReference type="PANTHER" id="PTHR35333">
    <property type="entry name" value="BETA-LACTAMASE"/>
    <property type="match status" value="1"/>
</dbReference>
<dbReference type="PANTHER" id="PTHR35333:SF3">
    <property type="entry name" value="BETA-LACTAMASE-TYPE TRANSPEPTIDASE FOLD CONTAINING PROTEIN"/>
    <property type="match status" value="1"/>
</dbReference>
<accession>A0A955E128</accession>
<dbReference type="Proteomes" id="UP000714817">
    <property type="component" value="Unassembled WGS sequence"/>
</dbReference>
<keyword evidence="2" id="KW-0378">Hydrolase</keyword>
<gene>
    <name evidence="2" type="ORF">KDA10_03430</name>
</gene>
<reference evidence="2" key="2">
    <citation type="journal article" date="2021" name="Microbiome">
        <title>Successional dynamics and alternative stable states in a saline activated sludge microbial community over 9 years.</title>
        <authorList>
            <person name="Wang Y."/>
            <person name="Ye J."/>
            <person name="Ju F."/>
            <person name="Liu L."/>
            <person name="Boyd J.A."/>
            <person name="Deng Y."/>
            <person name="Parks D.H."/>
            <person name="Jiang X."/>
            <person name="Yin X."/>
            <person name="Woodcroft B.J."/>
            <person name="Tyson G.W."/>
            <person name="Hugenholtz P."/>
            <person name="Polz M.F."/>
            <person name="Zhang T."/>
        </authorList>
    </citation>
    <scope>NUCLEOTIDE SEQUENCE</scope>
    <source>
        <strain evidence="2">HKST-UBA80</strain>
    </source>
</reference>
<feature type="domain" description="Beta-lactamase class A catalytic" evidence="1">
    <location>
        <begin position="22"/>
        <end position="225"/>
    </location>
</feature>
<dbReference type="Gene3D" id="3.40.710.10">
    <property type="entry name" value="DD-peptidase/beta-lactamase superfamily"/>
    <property type="match status" value="1"/>
</dbReference>
<proteinExistence type="predicted"/>
<protein>
    <submittedName>
        <fullName evidence="2">Serine hydrolase</fullName>
    </submittedName>
</protein>
<dbReference type="InterPro" id="IPR045155">
    <property type="entry name" value="Beta-lactam_cat"/>
</dbReference>
<dbReference type="AlphaFoldDB" id="A0A955E128"/>
<dbReference type="GO" id="GO:0046677">
    <property type="term" value="P:response to antibiotic"/>
    <property type="evidence" value="ECO:0007669"/>
    <property type="project" value="InterPro"/>
</dbReference>
<dbReference type="Pfam" id="PF13354">
    <property type="entry name" value="Beta-lactamase2"/>
    <property type="match status" value="1"/>
</dbReference>
<dbReference type="EMBL" id="JAGQNY010000013">
    <property type="protein sequence ID" value="MCA9302380.1"/>
    <property type="molecule type" value="Genomic_DNA"/>
</dbReference>
<evidence type="ECO:0000259" key="1">
    <source>
        <dbReference type="Pfam" id="PF13354"/>
    </source>
</evidence>
<reference evidence="2" key="1">
    <citation type="submission" date="2020-04" db="EMBL/GenBank/DDBJ databases">
        <authorList>
            <person name="Zhang T."/>
        </authorList>
    </citation>
    <scope>NUCLEOTIDE SEQUENCE</scope>
    <source>
        <strain evidence="2">HKST-UBA80</strain>
    </source>
</reference>
<name>A0A955E128_UNCKA</name>
<evidence type="ECO:0000313" key="2">
    <source>
        <dbReference type="EMBL" id="MCA9302380.1"/>
    </source>
</evidence>
<dbReference type="InterPro" id="IPR012338">
    <property type="entry name" value="Beta-lactam/transpept-like"/>
</dbReference>
<organism evidence="2 3">
    <name type="scientific">candidate division WWE3 bacterium</name>
    <dbReference type="NCBI Taxonomy" id="2053526"/>
    <lineage>
        <taxon>Bacteria</taxon>
        <taxon>Katanobacteria</taxon>
    </lineage>
</organism>
<dbReference type="GO" id="GO:0030655">
    <property type="term" value="P:beta-lactam antibiotic catabolic process"/>
    <property type="evidence" value="ECO:0007669"/>
    <property type="project" value="InterPro"/>
</dbReference>
<evidence type="ECO:0000313" key="3">
    <source>
        <dbReference type="Proteomes" id="UP000714817"/>
    </source>
</evidence>
<dbReference type="SUPFAM" id="SSF56601">
    <property type="entry name" value="beta-lactamase/transpeptidase-like"/>
    <property type="match status" value="1"/>
</dbReference>
<dbReference type="GO" id="GO:0008800">
    <property type="term" value="F:beta-lactamase activity"/>
    <property type="evidence" value="ECO:0007669"/>
    <property type="project" value="InterPro"/>
</dbReference>